<protein>
    <submittedName>
        <fullName evidence="1">Uncharacterized protein</fullName>
    </submittedName>
</protein>
<sequence>MVKTLGYASHKALYGQVSGQSIGDGQVIRLFVVKSLGKALIHVFIEHNVNIPCLDLSDSGSEDESGANQGGQYFYNEDSDEGDKTLEYVGGQEMDEGGEEGVEEDEGNGDDEGEVDVLGNEGFETNMVEDEEDADTYSKDDYYIVEDEAYKIDPHGIVDFEEEELDGLGIMLDDRGRKGKIRGRRKYKRSALLVQMQHSGKKKTKHLMAIRLLVHPGLIVECTLILMRKMSTTGLKPIFEDKYPYIDNKYYARHIWSNITRTHKGQENKDKFWALEKCQTLVEFNEKMEELQKFNWHA</sequence>
<evidence type="ECO:0000313" key="1">
    <source>
        <dbReference type="EMBL" id="KAI4345006.1"/>
    </source>
</evidence>
<evidence type="ECO:0000313" key="2">
    <source>
        <dbReference type="Proteomes" id="UP000828941"/>
    </source>
</evidence>
<dbReference type="EMBL" id="CM039430">
    <property type="protein sequence ID" value="KAI4345006.1"/>
    <property type="molecule type" value="Genomic_DNA"/>
</dbReference>
<reference evidence="1 2" key="1">
    <citation type="journal article" date="2022" name="DNA Res.">
        <title>Chromosomal-level genome assembly of the orchid tree Bauhinia variegata (Leguminosae; Cercidoideae) supports the allotetraploid origin hypothesis of Bauhinia.</title>
        <authorList>
            <person name="Zhong Y."/>
            <person name="Chen Y."/>
            <person name="Zheng D."/>
            <person name="Pang J."/>
            <person name="Liu Y."/>
            <person name="Luo S."/>
            <person name="Meng S."/>
            <person name="Qian L."/>
            <person name="Wei D."/>
            <person name="Dai S."/>
            <person name="Zhou R."/>
        </authorList>
    </citation>
    <scope>NUCLEOTIDE SEQUENCE [LARGE SCALE GENOMIC DNA]</scope>
    <source>
        <strain evidence="1">BV-YZ2020</strain>
    </source>
</reference>
<dbReference type="Proteomes" id="UP000828941">
    <property type="component" value="Chromosome 5"/>
</dbReference>
<keyword evidence="2" id="KW-1185">Reference proteome</keyword>
<gene>
    <name evidence="1" type="ORF">L6164_012176</name>
</gene>
<name>A0ACB9P9G3_BAUVA</name>
<proteinExistence type="predicted"/>
<comment type="caution">
    <text evidence="1">The sequence shown here is derived from an EMBL/GenBank/DDBJ whole genome shotgun (WGS) entry which is preliminary data.</text>
</comment>
<accession>A0ACB9P9G3</accession>
<organism evidence="1 2">
    <name type="scientific">Bauhinia variegata</name>
    <name type="common">Purple orchid tree</name>
    <name type="synonym">Phanera variegata</name>
    <dbReference type="NCBI Taxonomy" id="167791"/>
    <lineage>
        <taxon>Eukaryota</taxon>
        <taxon>Viridiplantae</taxon>
        <taxon>Streptophyta</taxon>
        <taxon>Embryophyta</taxon>
        <taxon>Tracheophyta</taxon>
        <taxon>Spermatophyta</taxon>
        <taxon>Magnoliopsida</taxon>
        <taxon>eudicotyledons</taxon>
        <taxon>Gunneridae</taxon>
        <taxon>Pentapetalae</taxon>
        <taxon>rosids</taxon>
        <taxon>fabids</taxon>
        <taxon>Fabales</taxon>
        <taxon>Fabaceae</taxon>
        <taxon>Cercidoideae</taxon>
        <taxon>Cercideae</taxon>
        <taxon>Bauhiniinae</taxon>
        <taxon>Bauhinia</taxon>
    </lineage>
</organism>